<accession>A0A1G2URK7</accession>
<evidence type="ECO:0000256" key="1">
    <source>
        <dbReference type="SAM" id="MobiDB-lite"/>
    </source>
</evidence>
<reference evidence="2 3" key="1">
    <citation type="journal article" date="2016" name="Nat. Commun.">
        <title>Thousands of microbial genomes shed light on interconnected biogeochemical processes in an aquifer system.</title>
        <authorList>
            <person name="Anantharaman K."/>
            <person name="Brown C.T."/>
            <person name="Hug L.A."/>
            <person name="Sharon I."/>
            <person name="Castelle C.J."/>
            <person name="Probst A.J."/>
            <person name="Thomas B.C."/>
            <person name="Singh A."/>
            <person name="Wilkins M.J."/>
            <person name="Karaoz U."/>
            <person name="Brodie E.L."/>
            <person name="Williams K.H."/>
            <person name="Hubbard S.S."/>
            <person name="Banfield J.F."/>
        </authorList>
    </citation>
    <scope>NUCLEOTIDE SEQUENCE [LARGE SCALE GENOMIC DNA]</scope>
</reference>
<proteinExistence type="predicted"/>
<dbReference type="AlphaFoldDB" id="A0A1G2URK7"/>
<protein>
    <submittedName>
        <fullName evidence="2">Uncharacterized protein</fullName>
    </submittedName>
</protein>
<gene>
    <name evidence="2" type="ORF">A3G99_02855</name>
</gene>
<feature type="region of interest" description="Disordered" evidence="1">
    <location>
        <begin position="1"/>
        <end position="23"/>
    </location>
</feature>
<dbReference type="Proteomes" id="UP000176558">
    <property type="component" value="Unassembled WGS sequence"/>
</dbReference>
<organism evidence="2 3">
    <name type="scientific">Candidatus Zambryskibacteria bacterium RIFCSPLOWO2_12_FULL_39_23</name>
    <dbReference type="NCBI Taxonomy" id="1802776"/>
    <lineage>
        <taxon>Bacteria</taxon>
        <taxon>Candidatus Zambryskiibacteriota</taxon>
    </lineage>
</organism>
<comment type="caution">
    <text evidence="2">The sequence shown here is derived from an EMBL/GenBank/DDBJ whole genome shotgun (WGS) entry which is preliminary data.</text>
</comment>
<evidence type="ECO:0000313" key="2">
    <source>
        <dbReference type="EMBL" id="OHB11999.1"/>
    </source>
</evidence>
<dbReference type="EMBL" id="MHWT01000024">
    <property type="protein sequence ID" value="OHB11999.1"/>
    <property type="molecule type" value="Genomic_DNA"/>
</dbReference>
<name>A0A1G2URK7_9BACT</name>
<evidence type="ECO:0000313" key="3">
    <source>
        <dbReference type="Proteomes" id="UP000176558"/>
    </source>
</evidence>
<sequence>MGVNRKPSFTSRGGGWKKSKSVEENNTVVAVPVATQPIAVPVETGGIAVGIQDVPVAIRVAEESQTSTS</sequence>